<dbReference type="SUPFAM" id="SSF47266">
    <property type="entry name" value="4-helical cytokines"/>
    <property type="match status" value="1"/>
</dbReference>
<keyword evidence="1" id="KW-0732">Signal</keyword>
<dbReference type="AlphaFoldDB" id="V9LKT2"/>
<proteinExistence type="evidence at transcript level"/>
<accession>V9LKT2</accession>
<protein>
    <submittedName>
        <fullName evidence="2">Interleukin 15</fullName>
    </submittedName>
</protein>
<organism evidence="2">
    <name type="scientific">Callorhinchus milii</name>
    <name type="common">Ghost shark</name>
    <dbReference type="NCBI Taxonomy" id="7868"/>
    <lineage>
        <taxon>Eukaryota</taxon>
        <taxon>Metazoa</taxon>
        <taxon>Chordata</taxon>
        <taxon>Craniata</taxon>
        <taxon>Vertebrata</taxon>
        <taxon>Chondrichthyes</taxon>
        <taxon>Holocephali</taxon>
        <taxon>Chimaeriformes</taxon>
        <taxon>Callorhinchidae</taxon>
        <taxon>Callorhinchus</taxon>
    </lineage>
</organism>
<feature type="signal peptide" evidence="1">
    <location>
        <begin position="1"/>
        <end position="20"/>
    </location>
</feature>
<evidence type="ECO:0000313" key="2">
    <source>
        <dbReference type="EMBL" id="AFP92142.1"/>
    </source>
</evidence>
<feature type="chain" id="PRO_5004778931" evidence="1">
    <location>
        <begin position="21"/>
        <end position="158"/>
    </location>
</feature>
<name>V9LKT2_CALMI</name>
<evidence type="ECO:0000256" key="1">
    <source>
        <dbReference type="SAM" id="SignalP"/>
    </source>
</evidence>
<dbReference type="Gene3D" id="1.20.1250.70">
    <property type="entry name" value="Interleukin-15/Interleukin-21"/>
    <property type="match status" value="1"/>
</dbReference>
<reference evidence="2" key="1">
    <citation type="journal article" date="2014" name="Nature">
        <title>Elephant shark genome provides unique insights into gnathostome evolution.</title>
        <authorList>
            <consortium name="International Elephant Shark Genome Sequencing Consortium"/>
            <person name="Venkatesh B."/>
            <person name="Lee A.P."/>
            <person name="Ravi V."/>
            <person name="Maurya A.K."/>
            <person name="Lian M.M."/>
            <person name="Swann J.B."/>
            <person name="Ohta Y."/>
            <person name="Flajnik M.F."/>
            <person name="Sutoh Y."/>
            <person name="Kasahara M."/>
            <person name="Hoon S."/>
            <person name="Gangu V."/>
            <person name="Roy S.W."/>
            <person name="Irimia M."/>
            <person name="Korzh V."/>
            <person name="Kondrychyn I."/>
            <person name="Lim Z.W."/>
            <person name="Tay B.H."/>
            <person name="Tohari S."/>
            <person name="Kong K.W."/>
            <person name="Ho S."/>
            <person name="Lorente-Galdos B."/>
            <person name="Quilez J."/>
            <person name="Marques-Bonet T."/>
            <person name="Raney B.J."/>
            <person name="Ingham P.W."/>
            <person name="Tay A."/>
            <person name="Hillier L.W."/>
            <person name="Minx P."/>
            <person name="Boehm T."/>
            <person name="Wilson R.K."/>
            <person name="Brenner S."/>
            <person name="Warren W.C."/>
        </authorList>
    </citation>
    <scope>NUCLEOTIDE SEQUENCE</scope>
    <source>
        <tissue evidence="2">Intestine</tissue>
    </source>
</reference>
<sequence length="158" mass="18162">MRLWFSVSVSVYLVMGLVSAKVKKNDCAKECFGVFFKLQEIVRTEEDIRLYTPHGQTAKVCPQKTTVCFAAELHVLIFEYDGIWKENVTELAASVIECLEHFLHNLRMPSACGHTEPSLPTGCPMCEQFHEESVLLFLEHLKKFLQFIYYCCNICLSE</sequence>
<dbReference type="EMBL" id="KA353649">
    <property type="protein sequence ID" value="AFP92142.1"/>
    <property type="molecule type" value="mRNA"/>
</dbReference>
<dbReference type="InterPro" id="IPR009079">
    <property type="entry name" value="4_helix_cytokine-like_core"/>
</dbReference>